<dbReference type="OrthoDB" id="268593at2759"/>
<evidence type="ECO:0000256" key="6">
    <source>
        <dbReference type="ARBA" id="ARBA00023004"/>
    </source>
</evidence>
<evidence type="ECO:0000313" key="10">
    <source>
        <dbReference type="EMBL" id="KAG7385346.1"/>
    </source>
</evidence>
<dbReference type="InterPro" id="IPR018298">
    <property type="entry name" value="Adrenodoxin_Fe-S_BS"/>
</dbReference>
<evidence type="ECO:0000259" key="9">
    <source>
        <dbReference type="PROSITE" id="PS51085"/>
    </source>
</evidence>
<comment type="caution">
    <text evidence="10">The sequence shown here is derived from an EMBL/GenBank/DDBJ whole genome shotgun (WGS) entry which is preliminary data.</text>
</comment>
<evidence type="ECO:0000256" key="7">
    <source>
        <dbReference type="ARBA" id="ARBA00023014"/>
    </source>
</evidence>
<name>A0A8T1VWP1_9STRA</name>
<keyword evidence="4" id="KW-0479">Metal-binding</keyword>
<comment type="similarity">
    <text evidence="1">Belongs to the adrenodoxin/putidaredoxin family.</text>
</comment>
<keyword evidence="3" id="KW-0001">2Fe-2S</keyword>
<evidence type="ECO:0000313" key="11">
    <source>
        <dbReference type="Proteomes" id="UP000693981"/>
    </source>
</evidence>
<accession>A0A8T1VWP1</accession>
<evidence type="ECO:0000256" key="1">
    <source>
        <dbReference type="ARBA" id="ARBA00010914"/>
    </source>
</evidence>
<evidence type="ECO:0000256" key="3">
    <source>
        <dbReference type="ARBA" id="ARBA00022714"/>
    </source>
</evidence>
<sequence>MLCRLGLRPRSTSTLATLAVANFMAILAYVNKSHDGLVCSYASDPILTLGATQVWYAIGEGLPKYILPQLKKLMLNEMIDTKGTDAVARIILLLVMDTSVMLETHAGSLKSCLFTGQFVHVNTLLQVLGGSNWRVMKSKSENANKVAEHAFKAWLLQWEDWKIGFTHFLQLDLEPNEDTLWFLLTRRAAGVFSLDSEGSYLVIPVFCASNVSLIVVQVFLVQDLDQNLLESEEKLIGPSPVFSELNPLKEKNYIHIKRFLSPTTVSRRSPRLFHASATALHVDPSQFANNPTVNIKFLLRDGSIREVAAKTGMSILDVAHANDIDLEGACESSMACSTCHVILEDPVFEQLEEACEDEEDMLDMAFGLTDTSRLGCQVFLDESFEGTTVTLPKATRNFYVDGHVPKPH</sequence>
<dbReference type="GO" id="GO:0009055">
    <property type="term" value="F:electron transfer activity"/>
    <property type="evidence" value="ECO:0007669"/>
    <property type="project" value="TreeGrafter"/>
</dbReference>
<proteinExistence type="inferred from homology"/>
<dbReference type="CDD" id="cd00207">
    <property type="entry name" value="fer2"/>
    <property type="match status" value="1"/>
</dbReference>
<organism evidence="10 11">
    <name type="scientific">Phytophthora boehmeriae</name>
    <dbReference type="NCBI Taxonomy" id="109152"/>
    <lineage>
        <taxon>Eukaryota</taxon>
        <taxon>Sar</taxon>
        <taxon>Stramenopiles</taxon>
        <taxon>Oomycota</taxon>
        <taxon>Peronosporomycetes</taxon>
        <taxon>Peronosporales</taxon>
        <taxon>Peronosporaceae</taxon>
        <taxon>Phytophthora</taxon>
    </lineage>
</organism>
<evidence type="ECO:0000256" key="4">
    <source>
        <dbReference type="ARBA" id="ARBA00022723"/>
    </source>
</evidence>
<dbReference type="EMBL" id="JAGDFL010000554">
    <property type="protein sequence ID" value="KAG7385346.1"/>
    <property type="molecule type" value="Genomic_DNA"/>
</dbReference>
<dbReference type="AlphaFoldDB" id="A0A8T1VWP1"/>
<evidence type="ECO:0000256" key="8">
    <source>
        <dbReference type="ARBA" id="ARBA00034078"/>
    </source>
</evidence>
<keyword evidence="5" id="KW-0249">Electron transport</keyword>
<evidence type="ECO:0000256" key="2">
    <source>
        <dbReference type="ARBA" id="ARBA00022448"/>
    </source>
</evidence>
<reference evidence="10" key="1">
    <citation type="submission" date="2021-02" db="EMBL/GenBank/DDBJ databases">
        <authorList>
            <person name="Palmer J.M."/>
        </authorList>
    </citation>
    <scope>NUCLEOTIDE SEQUENCE</scope>
    <source>
        <strain evidence="10">SCRP23</strain>
    </source>
</reference>
<feature type="domain" description="2Fe-2S ferredoxin-type" evidence="9">
    <location>
        <begin position="293"/>
        <end position="395"/>
    </location>
</feature>
<keyword evidence="6" id="KW-0408">Iron</keyword>
<dbReference type="PROSITE" id="PS51085">
    <property type="entry name" value="2FE2S_FER_2"/>
    <property type="match status" value="1"/>
</dbReference>
<dbReference type="GO" id="GO:0140647">
    <property type="term" value="P:P450-containing electron transport chain"/>
    <property type="evidence" value="ECO:0007669"/>
    <property type="project" value="InterPro"/>
</dbReference>
<dbReference type="GO" id="GO:0051537">
    <property type="term" value="F:2 iron, 2 sulfur cluster binding"/>
    <property type="evidence" value="ECO:0007669"/>
    <property type="project" value="UniProtKB-KW"/>
</dbReference>
<evidence type="ECO:0000256" key="5">
    <source>
        <dbReference type="ARBA" id="ARBA00022982"/>
    </source>
</evidence>
<dbReference type="GO" id="GO:0005739">
    <property type="term" value="C:mitochondrion"/>
    <property type="evidence" value="ECO:0007669"/>
    <property type="project" value="TreeGrafter"/>
</dbReference>
<dbReference type="Proteomes" id="UP000693981">
    <property type="component" value="Unassembled WGS sequence"/>
</dbReference>
<keyword evidence="7" id="KW-0411">Iron-sulfur</keyword>
<comment type="cofactor">
    <cofactor evidence="8">
        <name>[2Fe-2S] cluster</name>
        <dbReference type="ChEBI" id="CHEBI:190135"/>
    </cofactor>
</comment>
<dbReference type="Pfam" id="PF00111">
    <property type="entry name" value="Fer2"/>
    <property type="match status" value="1"/>
</dbReference>
<keyword evidence="11" id="KW-1185">Reference proteome</keyword>
<keyword evidence="2" id="KW-0813">Transport</keyword>
<dbReference type="InterPro" id="IPR001055">
    <property type="entry name" value="Adrenodoxin-like"/>
</dbReference>
<dbReference type="PANTHER" id="PTHR23426">
    <property type="entry name" value="FERREDOXIN/ADRENODOXIN"/>
    <property type="match status" value="1"/>
</dbReference>
<dbReference type="PANTHER" id="PTHR23426:SF72">
    <property type="entry name" value="2FE-2S FERREDOXIN-TYPE DOMAIN-CONTAINING PROTEIN"/>
    <property type="match status" value="1"/>
</dbReference>
<gene>
    <name evidence="10" type="ORF">PHYBOEH_009085</name>
</gene>
<dbReference type="PROSITE" id="PS00814">
    <property type="entry name" value="ADX"/>
    <property type="match status" value="1"/>
</dbReference>
<dbReference type="InterPro" id="IPR001041">
    <property type="entry name" value="2Fe-2S_ferredoxin-type"/>
</dbReference>
<protein>
    <recommendedName>
        <fullName evidence="9">2Fe-2S ferredoxin-type domain-containing protein</fullName>
    </recommendedName>
</protein>
<dbReference type="GO" id="GO:0046872">
    <property type="term" value="F:metal ion binding"/>
    <property type="evidence" value="ECO:0007669"/>
    <property type="project" value="UniProtKB-KW"/>
</dbReference>